<organism evidence="3 4">
    <name type="scientific">Candidatus Ordinivivax streblomastigis</name>
    <dbReference type="NCBI Taxonomy" id="2540710"/>
    <lineage>
        <taxon>Bacteria</taxon>
        <taxon>Pseudomonadati</taxon>
        <taxon>Bacteroidota</taxon>
        <taxon>Bacteroidia</taxon>
        <taxon>Bacteroidales</taxon>
        <taxon>Candidatus Ordinivivax</taxon>
    </lineage>
</organism>
<dbReference type="Gene3D" id="2.60.40.10">
    <property type="entry name" value="Immunoglobulins"/>
    <property type="match status" value="1"/>
</dbReference>
<dbReference type="Pfam" id="PF02638">
    <property type="entry name" value="GHL10"/>
    <property type="match status" value="1"/>
</dbReference>
<dbReference type="SUPFAM" id="SSF51445">
    <property type="entry name" value="(Trans)glycosidases"/>
    <property type="match status" value="1"/>
</dbReference>
<dbReference type="PROSITE" id="PS50853">
    <property type="entry name" value="FN3"/>
    <property type="match status" value="1"/>
</dbReference>
<reference evidence="3 4" key="1">
    <citation type="submission" date="2019-03" db="EMBL/GenBank/DDBJ databases">
        <title>Single cell metagenomics reveals metabolic interactions within the superorganism composed of flagellate Streblomastix strix and complex community of Bacteroidetes bacteria on its surface.</title>
        <authorList>
            <person name="Treitli S.C."/>
            <person name="Kolisko M."/>
            <person name="Husnik F."/>
            <person name="Keeling P."/>
            <person name="Hampl V."/>
        </authorList>
    </citation>
    <scope>NUCLEOTIDE SEQUENCE [LARGE SCALE GENOMIC DNA]</scope>
    <source>
        <strain evidence="3">St1</strain>
    </source>
</reference>
<gene>
    <name evidence="3" type="ORF">EZS26_001532</name>
</gene>
<evidence type="ECO:0000259" key="2">
    <source>
        <dbReference type="PROSITE" id="PS50853"/>
    </source>
</evidence>
<sequence>MRAVWLTTNYGLDWPSKPFSNSNEISDQQDEMINIIDRLSQANFNTVFIQARLRGSVIYNSTIEPVSSYIQSAPNTWSQYDPLAFVISECHKRGMECHVWFVTYPMGSELVLGQENTSPSLKSNKDKTKRYKEEFYLDPGNPDTNAYLVSLIEEIVDNYDIDGIHLDYLRYPENSADFPDNATYLRYSKGYSNKNEWRKECINRFVYETYDVIKYHKPWVQVSSSVVGFYDQLPDSKLHHWTALSVSQDPENWLAAGKHDFIVPMMYYSDSLFFPFLPDWKNRSHERLVIPGLGLFQLDETNQNWGVDKITEQIHSSRENQMGGNAFYRTRYLLDNKKNVLSEIAEHFYQRPALLPHLTWLDSIPPVPPQQLDASVSGVFLYLCWQPVQQPDAKAVYYNVYRSETWPVDSSNTDNLVAARVPNRMLFIPINQEEISGYYYAVTAYDRYHNESPLSEPVYFATGRLE</sequence>
<dbReference type="InterPro" id="IPR052177">
    <property type="entry name" value="Divisome_Glycosyl_Hydrolase"/>
</dbReference>
<protein>
    <recommendedName>
        <fullName evidence="2">Fibronectin type-III domain-containing protein</fullName>
    </recommendedName>
</protein>
<keyword evidence="1" id="KW-0732">Signal</keyword>
<dbReference type="Gene3D" id="3.20.20.80">
    <property type="entry name" value="Glycosidases"/>
    <property type="match status" value="1"/>
</dbReference>
<evidence type="ECO:0000313" key="3">
    <source>
        <dbReference type="EMBL" id="KAA6302419.1"/>
    </source>
</evidence>
<proteinExistence type="predicted"/>
<feature type="domain" description="Fibronectin type-III" evidence="2">
    <location>
        <begin position="365"/>
        <end position="465"/>
    </location>
</feature>
<dbReference type="AlphaFoldDB" id="A0A5M8P1V8"/>
<dbReference type="InterPro" id="IPR017853">
    <property type="entry name" value="GH"/>
</dbReference>
<name>A0A5M8P1V8_9BACT</name>
<dbReference type="InterPro" id="IPR013783">
    <property type="entry name" value="Ig-like_fold"/>
</dbReference>
<dbReference type="InterPro" id="IPR036116">
    <property type="entry name" value="FN3_sf"/>
</dbReference>
<dbReference type="InterPro" id="IPR003961">
    <property type="entry name" value="FN3_dom"/>
</dbReference>
<accession>A0A5M8P1V8</accession>
<dbReference type="InterPro" id="IPR003790">
    <property type="entry name" value="GHL10"/>
</dbReference>
<evidence type="ECO:0000313" key="4">
    <source>
        <dbReference type="Proteomes" id="UP000324575"/>
    </source>
</evidence>
<evidence type="ECO:0000256" key="1">
    <source>
        <dbReference type="ARBA" id="ARBA00022729"/>
    </source>
</evidence>
<dbReference type="Proteomes" id="UP000324575">
    <property type="component" value="Unassembled WGS sequence"/>
</dbReference>
<comment type="caution">
    <text evidence="3">The sequence shown here is derived from an EMBL/GenBank/DDBJ whole genome shotgun (WGS) entry which is preliminary data.</text>
</comment>
<dbReference type="EMBL" id="SNRX01000008">
    <property type="protein sequence ID" value="KAA6302419.1"/>
    <property type="molecule type" value="Genomic_DNA"/>
</dbReference>
<dbReference type="SUPFAM" id="SSF49265">
    <property type="entry name" value="Fibronectin type III"/>
    <property type="match status" value="1"/>
</dbReference>
<dbReference type="PANTHER" id="PTHR43405:SF1">
    <property type="entry name" value="GLYCOSYL HYDROLASE DIGH"/>
    <property type="match status" value="1"/>
</dbReference>
<dbReference type="PANTHER" id="PTHR43405">
    <property type="entry name" value="GLYCOSYL HYDROLASE DIGH"/>
    <property type="match status" value="1"/>
</dbReference>